<dbReference type="EMBL" id="FNVK01000013">
    <property type="protein sequence ID" value="SEF89094.1"/>
    <property type="molecule type" value="Genomic_DNA"/>
</dbReference>
<evidence type="ECO:0000256" key="4">
    <source>
        <dbReference type="ARBA" id="ARBA00022452"/>
    </source>
</evidence>
<keyword evidence="10 13" id="KW-0472">Membrane</keyword>
<dbReference type="Pfam" id="PF00593">
    <property type="entry name" value="TonB_dep_Rec_b-barrel"/>
    <property type="match status" value="1"/>
</dbReference>
<dbReference type="InterPro" id="IPR039426">
    <property type="entry name" value="TonB-dep_rcpt-like"/>
</dbReference>
<keyword evidence="8" id="KW-0406">Ion transport</keyword>
<reference evidence="17 18" key="1">
    <citation type="submission" date="2016-10" db="EMBL/GenBank/DDBJ databases">
        <authorList>
            <person name="de Groot N.N."/>
        </authorList>
    </citation>
    <scope>NUCLEOTIDE SEQUENCE [LARGE SCALE GENOMIC DNA]</scope>
    <source>
        <strain evidence="17 18">Nl13</strain>
    </source>
</reference>
<dbReference type="Pfam" id="PF07715">
    <property type="entry name" value="Plug"/>
    <property type="match status" value="1"/>
</dbReference>
<dbReference type="OrthoDB" id="99480at2"/>
<dbReference type="PANTHER" id="PTHR32552">
    <property type="entry name" value="FERRICHROME IRON RECEPTOR-RELATED"/>
    <property type="match status" value="1"/>
</dbReference>
<evidence type="ECO:0000259" key="15">
    <source>
        <dbReference type="Pfam" id="PF00593"/>
    </source>
</evidence>
<evidence type="ECO:0000256" key="12">
    <source>
        <dbReference type="ARBA" id="ARBA00023237"/>
    </source>
</evidence>
<evidence type="ECO:0000313" key="17">
    <source>
        <dbReference type="EMBL" id="SEF89094.1"/>
    </source>
</evidence>
<dbReference type="InterPro" id="IPR036942">
    <property type="entry name" value="Beta-barrel_TonB_sf"/>
</dbReference>
<evidence type="ECO:0000256" key="13">
    <source>
        <dbReference type="PROSITE-ProRule" id="PRU01360"/>
    </source>
</evidence>
<evidence type="ECO:0000256" key="11">
    <source>
        <dbReference type="ARBA" id="ARBA00023170"/>
    </source>
</evidence>
<dbReference type="Proteomes" id="UP000236751">
    <property type="component" value="Unassembled WGS sequence"/>
</dbReference>
<dbReference type="InterPro" id="IPR000531">
    <property type="entry name" value="Beta-barrel_TonB"/>
</dbReference>
<evidence type="ECO:0000256" key="14">
    <source>
        <dbReference type="RuleBase" id="RU003357"/>
    </source>
</evidence>
<sequence length="669" mass="74346">MMVPWCSNAAGILTLNEVEVRADARNLIGTADSANEGTVLKRQLDERTVYRPGELLETVPGLIVTQHSGEGKANQYFARGFNLDHGTDLRITVDGMLVNQRSHGHGQGWADMNFIIPELAGGLRYQKGPYYADLGDFSSAGAVSMSYVDKLPRGIANYGVGQQGFIRGLLAKSYEAGNGNFLYAFELLTKDGPWINKENYKKFNAVLRYSQNTGNTRFNITAMGYGGNWNATDQIPQRAVTWGLIPRLGAIDPSDGGESHRFSLSAALQHTSNHGVTRANLYTIHSNLALFSNFTYFLDDPINGDQFSQTDKRFQSAFNLNHTWVTGLAGFAFENLAGIQVQSDVIDNGLLSTQQRRVLSVTRKDHVLENSVGLYYQNSVQWLEKFRSVAGVRSDFYWFDINSNIDANSGREYDSITNPKLSLIFGPWAKTEYYFNYGSGFHSNDARGVTTTVDPKSREPVSRVHPLVRSTGYEAGLRTAIIPGLQASITFFQLDLASELLFVGDAGTTEASRPSRRKGFELSAFYMPNNWLMMDLDYALADARFTDWDPAGNHIPGAVKGVGKFAVAVDNLGPLFGSMQIRYFGKRPQVEDNSIQSGNTVTVNGQIGIKIDKKFRVMLQVFNLFNTKAHAIDYYYTSRLPNEPDAGIADRHFHPIESRSFRINLVGNF</sequence>
<evidence type="ECO:0000256" key="8">
    <source>
        <dbReference type="ARBA" id="ARBA00023065"/>
    </source>
</evidence>
<keyword evidence="12 13" id="KW-0998">Cell outer membrane</keyword>
<dbReference type="PANTHER" id="PTHR32552:SF81">
    <property type="entry name" value="TONB-DEPENDENT OUTER MEMBRANE RECEPTOR"/>
    <property type="match status" value="1"/>
</dbReference>
<evidence type="ECO:0000256" key="1">
    <source>
        <dbReference type="ARBA" id="ARBA00004571"/>
    </source>
</evidence>
<feature type="domain" description="TonB-dependent receptor-like beta-barrel" evidence="15">
    <location>
        <begin position="203"/>
        <end position="624"/>
    </location>
</feature>
<feature type="domain" description="TonB-dependent receptor plug" evidence="16">
    <location>
        <begin position="41"/>
        <end position="142"/>
    </location>
</feature>
<dbReference type="AlphaFoldDB" id="A0A1H5VPC3"/>
<keyword evidence="6 13" id="KW-0812">Transmembrane</keyword>
<protein>
    <submittedName>
        <fullName evidence="17">Outer membrane receptor proteins, mostly Fe transport</fullName>
    </submittedName>
</protein>
<comment type="subcellular location">
    <subcellularLocation>
        <location evidence="1 13">Cell outer membrane</location>
        <topology evidence="1 13">Multi-pass membrane protein</topology>
    </subcellularLocation>
</comment>
<dbReference type="Gene3D" id="2.170.130.10">
    <property type="entry name" value="TonB-dependent receptor, plug domain"/>
    <property type="match status" value="1"/>
</dbReference>
<evidence type="ECO:0000256" key="10">
    <source>
        <dbReference type="ARBA" id="ARBA00023136"/>
    </source>
</evidence>
<keyword evidence="5" id="KW-0410">Iron transport</keyword>
<dbReference type="GO" id="GO:0009279">
    <property type="term" value="C:cell outer membrane"/>
    <property type="evidence" value="ECO:0007669"/>
    <property type="project" value="UniProtKB-SubCell"/>
</dbReference>
<gene>
    <name evidence="17" type="ORF">SAMN05216403_11354</name>
</gene>
<evidence type="ECO:0000313" key="18">
    <source>
        <dbReference type="Proteomes" id="UP000236751"/>
    </source>
</evidence>
<keyword evidence="7" id="KW-0408">Iron</keyword>
<dbReference type="SUPFAM" id="SSF56935">
    <property type="entry name" value="Porins"/>
    <property type="match status" value="1"/>
</dbReference>
<keyword evidence="4 13" id="KW-1134">Transmembrane beta strand</keyword>
<dbReference type="InterPro" id="IPR037066">
    <property type="entry name" value="Plug_dom_sf"/>
</dbReference>
<evidence type="ECO:0000256" key="9">
    <source>
        <dbReference type="ARBA" id="ARBA00023077"/>
    </source>
</evidence>
<dbReference type="GO" id="GO:0006826">
    <property type="term" value="P:iron ion transport"/>
    <property type="evidence" value="ECO:0007669"/>
    <property type="project" value="UniProtKB-KW"/>
</dbReference>
<proteinExistence type="inferred from homology"/>
<name>A0A1H5VPC3_NITMU</name>
<evidence type="ECO:0000256" key="5">
    <source>
        <dbReference type="ARBA" id="ARBA00022496"/>
    </source>
</evidence>
<evidence type="ECO:0000256" key="6">
    <source>
        <dbReference type="ARBA" id="ARBA00022692"/>
    </source>
</evidence>
<dbReference type="Gene3D" id="2.40.170.20">
    <property type="entry name" value="TonB-dependent receptor, beta-barrel domain"/>
    <property type="match status" value="1"/>
</dbReference>
<keyword evidence="9 14" id="KW-0798">TonB box</keyword>
<evidence type="ECO:0000259" key="16">
    <source>
        <dbReference type="Pfam" id="PF07715"/>
    </source>
</evidence>
<dbReference type="InterPro" id="IPR012910">
    <property type="entry name" value="Plug_dom"/>
</dbReference>
<evidence type="ECO:0000256" key="2">
    <source>
        <dbReference type="ARBA" id="ARBA00009810"/>
    </source>
</evidence>
<evidence type="ECO:0000256" key="7">
    <source>
        <dbReference type="ARBA" id="ARBA00023004"/>
    </source>
</evidence>
<evidence type="ECO:0000256" key="3">
    <source>
        <dbReference type="ARBA" id="ARBA00022448"/>
    </source>
</evidence>
<accession>A0A1H5VPC3</accession>
<keyword evidence="3 13" id="KW-0813">Transport</keyword>
<keyword evidence="11 17" id="KW-0675">Receptor</keyword>
<organism evidence="17 18">
    <name type="scientific">Nitrosospira multiformis (strain ATCC 25196 / NCIMB 11849 / C 71)</name>
    <dbReference type="NCBI Taxonomy" id="323848"/>
    <lineage>
        <taxon>Bacteria</taxon>
        <taxon>Pseudomonadati</taxon>
        <taxon>Pseudomonadota</taxon>
        <taxon>Betaproteobacteria</taxon>
        <taxon>Nitrosomonadales</taxon>
        <taxon>Nitrosomonadaceae</taxon>
        <taxon>Nitrosospira</taxon>
    </lineage>
</organism>
<dbReference type="PROSITE" id="PS52016">
    <property type="entry name" value="TONB_DEPENDENT_REC_3"/>
    <property type="match status" value="1"/>
</dbReference>
<comment type="similarity">
    <text evidence="2 13 14">Belongs to the TonB-dependent receptor family.</text>
</comment>